<dbReference type="Proteomes" id="UP000193077">
    <property type="component" value="Unassembled WGS sequence"/>
</dbReference>
<dbReference type="EMBL" id="FWFO01000005">
    <property type="protein sequence ID" value="SLN69023.1"/>
    <property type="molecule type" value="Genomic_DNA"/>
</dbReference>
<gene>
    <name evidence="2" type="ORF">TRL7639_03984</name>
</gene>
<dbReference type="AlphaFoldDB" id="A0A1Y5TPM2"/>
<dbReference type="SUPFAM" id="SSF69618">
    <property type="entry name" value="HemD-like"/>
    <property type="match status" value="1"/>
</dbReference>
<dbReference type="InterPro" id="IPR003754">
    <property type="entry name" value="4pyrrol_synth_uPrphyn_synth"/>
</dbReference>
<dbReference type="GO" id="GO:0033014">
    <property type="term" value="P:tetrapyrrole biosynthetic process"/>
    <property type="evidence" value="ECO:0007669"/>
    <property type="project" value="InterPro"/>
</dbReference>
<dbReference type="GO" id="GO:0004852">
    <property type="term" value="F:uroporphyrinogen-III synthase activity"/>
    <property type="evidence" value="ECO:0007669"/>
    <property type="project" value="InterPro"/>
</dbReference>
<dbReference type="Gene3D" id="3.40.50.10090">
    <property type="match status" value="2"/>
</dbReference>
<organism evidence="2 3">
    <name type="scientific">Falsiruegeria litorea R37</name>
    <dbReference type="NCBI Taxonomy" id="1200284"/>
    <lineage>
        <taxon>Bacteria</taxon>
        <taxon>Pseudomonadati</taxon>
        <taxon>Pseudomonadota</taxon>
        <taxon>Alphaproteobacteria</taxon>
        <taxon>Rhodobacterales</taxon>
        <taxon>Roseobacteraceae</taxon>
        <taxon>Falsiruegeria</taxon>
    </lineage>
</organism>
<dbReference type="Pfam" id="PF02602">
    <property type="entry name" value="HEM4"/>
    <property type="match status" value="1"/>
</dbReference>
<dbReference type="RefSeq" id="WP_235820466.1">
    <property type="nucleotide sequence ID" value="NZ_FWFO01000005.1"/>
</dbReference>
<accession>A0A1Y5TPM2</accession>
<sequence length="241" mass="25488">MYLLMTRPRAASERFVAQLSQPVQEVIEPVYSPLLDIRLVGEDVDVGDTRGLIFTSSNGVAAAARIMTARNLPCFCVGQATTVAARRQGWSASMAGESAEALIAGLLRQRPDGPLLHLRGQSGVGDVAQTLTQLGLTTRERVVYCQDLLPLTDEAVSALGGSAPVIAPIFSPRTARQFADLVQPVAPLLLAAMSDAVAKPLISLTAQAVRVAKRPDSDAMVTAVEKLVKQALRVEGGPDAH</sequence>
<proteinExistence type="predicted"/>
<feature type="domain" description="Tetrapyrrole biosynthesis uroporphyrinogen III synthase" evidence="1">
    <location>
        <begin position="27"/>
        <end position="221"/>
    </location>
</feature>
<reference evidence="2 3" key="1">
    <citation type="submission" date="2017-03" db="EMBL/GenBank/DDBJ databases">
        <authorList>
            <person name="Afonso C.L."/>
            <person name="Miller P.J."/>
            <person name="Scott M.A."/>
            <person name="Spackman E."/>
            <person name="Goraichik I."/>
            <person name="Dimitrov K.M."/>
            <person name="Suarez D.L."/>
            <person name="Swayne D.E."/>
        </authorList>
    </citation>
    <scope>NUCLEOTIDE SEQUENCE [LARGE SCALE GENOMIC DNA]</scope>
    <source>
        <strain evidence="2 3">CECT 7639</strain>
    </source>
</reference>
<protein>
    <submittedName>
        <fullName evidence="2">Uroporphyrinogen-III synthase</fullName>
    </submittedName>
</protein>
<keyword evidence="3" id="KW-1185">Reference proteome</keyword>
<evidence type="ECO:0000259" key="1">
    <source>
        <dbReference type="Pfam" id="PF02602"/>
    </source>
</evidence>
<dbReference type="InterPro" id="IPR036108">
    <property type="entry name" value="4pyrrol_syn_uPrphyn_synt_sf"/>
</dbReference>
<dbReference type="CDD" id="cd06578">
    <property type="entry name" value="HemD"/>
    <property type="match status" value="1"/>
</dbReference>
<evidence type="ECO:0000313" key="2">
    <source>
        <dbReference type="EMBL" id="SLN69023.1"/>
    </source>
</evidence>
<name>A0A1Y5TPM2_9RHOB</name>
<evidence type="ECO:0000313" key="3">
    <source>
        <dbReference type="Proteomes" id="UP000193077"/>
    </source>
</evidence>